<dbReference type="InterPro" id="IPR036849">
    <property type="entry name" value="Enolase-like_C_sf"/>
</dbReference>
<feature type="non-terminal residue" evidence="1">
    <location>
        <position position="311"/>
    </location>
</feature>
<accession>A0A382EDA6</accession>
<dbReference type="AlphaFoldDB" id="A0A382EDA6"/>
<proteinExistence type="predicted"/>
<dbReference type="EMBL" id="UINC01043605">
    <property type="protein sequence ID" value="SVB47867.1"/>
    <property type="molecule type" value="Genomic_DNA"/>
</dbReference>
<dbReference type="Gene3D" id="3.30.390.10">
    <property type="entry name" value="Enolase-like, N-terminal domain"/>
    <property type="match status" value="1"/>
</dbReference>
<protein>
    <submittedName>
        <fullName evidence="1">Uncharacterized protein</fullName>
    </submittedName>
</protein>
<evidence type="ECO:0000313" key="1">
    <source>
        <dbReference type="EMBL" id="SVB47867.1"/>
    </source>
</evidence>
<name>A0A382EDA6_9ZZZZ</name>
<gene>
    <name evidence="1" type="ORF">METZ01_LOCUS200721</name>
</gene>
<dbReference type="Gene3D" id="3.20.20.120">
    <property type="entry name" value="Enolase-like C-terminal domain"/>
    <property type="match status" value="1"/>
</dbReference>
<sequence length="311" mass="34441">VPLKFGPETLTHVTCARVRLTVRLGNGSIATGWGETPLSVQWVWPSALPYEPRHQALKEFCVRLTKAWAAFDASGHSLELGHDFQQTELPKLLEAFNADSPAGEPMPWLAALVCCSLFDIALHDALGQALGRPTYETYTPEFLSRDLGQFLEPANGSDVNFAGRFPNEFLAAAPLQTMPAWHLVGGLDPLDESELTGDEPDDGYPVLLADWIRIDGLTCLKVKLRGNDAGWDYERLAKVGAIGIGHGVLWLTADFNCTVTDPAYVNEILDRLAEEQPQLYGMILYVEQPFPYELETHRIEVHSVSARKPLF</sequence>
<dbReference type="InterPro" id="IPR029017">
    <property type="entry name" value="Enolase-like_N"/>
</dbReference>
<organism evidence="1">
    <name type="scientific">marine metagenome</name>
    <dbReference type="NCBI Taxonomy" id="408172"/>
    <lineage>
        <taxon>unclassified sequences</taxon>
        <taxon>metagenomes</taxon>
        <taxon>ecological metagenomes</taxon>
    </lineage>
</organism>
<feature type="non-terminal residue" evidence="1">
    <location>
        <position position="1"/>
    </location>
</feature>
<reference evidence="1" key="1">
    <citation type="submission" date="2018-05" db="EMBL/GenBank/DDBJ databases">
        <authorList>
            <person name="Lanie J.A."/>
            <person name="Ng W.-L."/>
            <person name="Kazmierczak K.M."/>
            <person name="Andrzejewski T.M."/>
            <person name="Davidsen T.M."/>
            <person name="Wayne K.J."/>
            <person name="Tettelin H."/>
            <person name="Glass J.I."/>
            <person name="Rusch D."/>
            <person name="Podicherti R."/>
            <person name="Tsui H.-C.T."/>
            <person name="Winkler M.E."/>
        </authorList>
    </citation>
    <scope>NUCLEOTIDE SEQUENCE</scope>
</reference>
<dbReference type="SUPFAM" id="SSF51604">
    <property type="entry name" value="Enolase C-terminal domain-like"/>
    <property type="match status" value="1"/>
</dbReference>